<evidence type="ECO:0000256" key="2">
    <source>
        <dbReference type="SAM" id="Phobius"/>
    </source>
</evidence>
<dbReference type="GeneID" id="64823953"/>
<keyword evidence="4" id="KW-1185">Reference proteome</keyword>
<dbReference type="InterPro" id="IPR055957">
    <property type="entry name" value="DUF7535"/>
</dbReference>
<dbReference type="Pfam" id="PF24379">
    <property type="entry name" value="DUF7535"/>
    <property type="match status" value="1"/>
</dbReference>
<sequence length="73" mass="7917">MAASPDDETEDSGRLPAPLRSVTPGSRPHRDEGMDVFGWGVFLGLLVLLMPLLPFIIIVWGISKVTDMLTPSP</sequence>
<evidence type="ECO:0000313" key="3">
    <source>
        <dbReference type="EMBL" id="RKS80956.1"/>
    </source>
</evidence>
<evidence type="ECO:0000313" key="4">
    <source>
        <dbReference type="Proteomes" id="UP000268233"/>
    </source>
</evidence>
<name>A0A495R1L5_9EURY</name>
<proteinExistence type="predicted"/>
<evidence type="ECO:0000256" key="1">
    <source>
        <dbReference type="SAM" id="MobiDB-lite"/>
    </source>
</evidence>
<protein>
    <submittedName>
        <fullName evidence="3">Uncharacterized protein</fullName>
    </submittedName>
</protein>
<keyword evidence="2" id="KW-0472">Membrane</keyword>
<feature type="region of interest" description="Disordered" evidence="1">
    <location>
        <begin position="1"/>
        <end position="31"/>
    </location>
</feature>
<gene>
    <name evidence="3" type="ORF">BDK61_0224</name>
</gene>
<dbReference type="AlphaFoldDB" id="A0A495R1L5"/>
<accession>A0A495R1L5</accession>
<dbReference type="Proteomes" id="UP000268233">
    <property type="component" value="Unassembled WGS sequence"/>
</dbReference>
<comment type="caution">
    <text evidence="3">The sequence shown here is derived from an EMBL/GenBank/DDBJ whole genome shotgun (WGS) entry which is preliminary data.</text>
</comment>
<feature type="compositionally biased region" description="Acidic residues" evidence="1">
    <location>
        <begin position="1"/>
        <end position="10"/>
    </location>
</feature>
<feature type="transmembrane region" description="Helical" evidence="2">
    <location>
        <begin position="36"/>
        <end position="62"/>
    </location>
</feature>
<keyword evidence="2" id="KW-0812">Transmembrane</keyword>
<keyword evidence="2" id="KW-1133">Transmembrane helix</keyword>
<dbReference type="RefSeq" id="WP_004960179.1">
    <property type="nucleotide sequence ID" value="NZ_RBWW01000001.1"/>
</dbReference>
<dbReference type="EMBL" id="RBWW01000001">
    <property type="protein sequence ID" value="RKS80956.1"/>
    <property type="molecule type" value="Genomic_DNA"/>
</dbReference>
<organism evidence="3 4">
    <name type="scientific">Haloarcula quadrata</name>
    <dbReference type="NCBI Taxonomy" id="182779"/>
    <lineage>
        <taxon>Archaea</taxon>
        <taxon>Methanobacteriati</taxon>
        <taxon>Methanobacteriota</taxon>
        <taxon>Stenosarchaea group</taxon>
        <taxon>Halobacteria</taxon>
        <taxon>Halobacteriales</taxon>
        <taxon>Haloarculaceae</taxon>
        <taxon>Haloarcula</taxon>
    </lineage>
</organism>
<reference evidence="3 4" key="1">
    <citation type="submission" date="2018-10" db="EMBL/GenBank/DDBJ databases">
        <title>Genomic Encyclopedia of Archaeal and Bacterial Type Strains, Phase II (KMG-II): from individual species to whole genera.</title>
        <authorList>
            <person name="Goeker M."/>
        </authorList>
    </citation>
    <scope>NUCLEOTIDE SEQUENCE [LARGE SCALE GENOMIC DNA]</scope>
    <source>
        <strain evidence="3 4">DSM 11927</strain>
    </source>
</reference>